<dbReference type="InterPro" id="IPR007922">
    <property type="entry name" value="DciA-like"/>
</dbReference>
<organism evidence="1">
    <name type="scientific">Thermodesulforhabdus norvegica</name>
    <dbReference type="NCBI Taxonomy" id="39841"/>
    <lineage>
        <taxon>Bacteria</taxon>
        <taxon>Pseudomonadati</taxon>
        <taxon>Thermodesulfobacteriota</taxon>
        <taxon>Syntrophobacteria</taxon>
        <taxon>Syntrophobacterales</taxon>
        <taxon>Thermodesulforhabdaceae</taxon>
        <taxon>Thermodesulforhabdus</taxon>
    </lineage>
</organism>
<name>A0A7C0WSP6_9BACT</name>
<gene>
    <name evidence="1" type="ORF">ENG14_02180</name>
</gene>
<dbReference type="AlphaFoldDB" id="A0A7C0WSP6"/>
<accession>A0A7C0WSP6</accession>
<dbReference type="Proteomes" id="UP000886355">
    <property type="component" value="Unassembled WGS sequence"/>
</dbReference>
<sequence length="169" mass="19842">MNEKKVKRPENRGKSTSTQVGDLIRTIIDTEVMPAVRPIGDWKEIVGDTTARYSKPVSMENGVLRVHVYDNVWKHHLELNKELIKKKINEKCGREIVRKIRFKVKEIILEDEKALIAQAEERPYKQLRRKQKKVKKYPLSSESKEFVSNIKDPNLRKLARRLLSLFPPE</sequence>
<dbReference type="Pfam" id="PF05258">
    <property type="entry name" value="DciA"/>
    <property type="match status" value="1"/>
</dbReference>
<comment type="caution">
    <text evidence="1">The sequence shown here is derived from an EMBL/GenBank/DDBJ whole genome shotgun (WGS) entry which is preliminary data.</text>
</comment>
<protein>
    <submittedName>
        <fullName evidence="1">DUF721 domain-containing protein</fullName>
    </submittedName>
</protein>
<dbReference type="EMBL" id="DQZW01000104">
    <property type="protein sequence ID" value="HDL89693.1"/>
    <property type="molecule type" value="Genomic_DNA"/>
</dbReference>
<proteinExistence type="predicted"/>
<dbReference type="PANTHER" id="PTHR36456:SF1">
    <property type="entry name" value="UPF0232 PROTEIN SCO3875"/>
    <property type="match status" value="1"/>
</dbReference>
<dbReference type="PANTHER" id="PTHR36456">
    <property type="entry name" value="UPF0232 PROTEIN SCO3875"/>
    <property type="match status" value="1"/>
</dbReference>
<evidence type="ECO:0000313" key="1">
    <source>
        <dbReference type="EMBL" id="HDL89693.1"/>
    </source>
</evidence>
<reference evidence="1" key="1">
    <citation type="journal article" date="2020" name="mSystems">
        <title>Genome- and Community-Level Interaction Insights into Carbon Utilization and Element Cycling Functions of Hydrothermarchaeota in Hydrothermal Sediment.</title>
        <authorList>
            <person name="Zhou Z."/>
            <person name="Liu Y."/>
            <person name="Xu W."/>
            <person name="Pan J."/>
            <person name="Luo Z.H."/>
            <person name="Li M."/>
        </authorList>
    </citation>
    <scope>NUCLEOTIDE SEQUENCE [LARGE SCALE GENOMIC DNA]</scope>
    <source>
        <strain evidence="1">HyVt-19</strain>
    </source>
</reference>